<dbReference type="InterPro" id="IPR011990">
    <property type="entry name" value="TPR-like_helical_dom_sf"/>
</dbReference>
<evidence type="ECO:0000256" key="1">
    <source>
        <dbReference type="ARBA" id="ARBA00006487"/>
    </source>
</evidence>
<feature type="non-terminal residue" evidence="5">
    <location>
        <position position="202"/>
    </location>
</feature>
<dbReference type="InterPro" id="IPR052284">
    <property type="entry name" value="Collagen_mod_leprecan"/>
</dbReference>
<comment type="similarity">
    <text evidence="1">Belongs to the leprecan family.</text>
</comment>
<dbReference type="STRING" id="67767.A0A0J7K074"/>
<dbReference type="PANTHER" id="PTHR13986:SF8">
    <property type="entry name" value="PROLYL 3-HYDROXYLASE 1-LIKE PROTEIN"/>
    <property type="match status" value="1"/>
</dbReference>
<gene>
    <name evidence="5" type="ORF">RF55_19293</name>
</gene>
<feature type="domain" description="Leprecan-like alpha-helical" evidence="4">
    <location>
        <begin position="4"/>
        <end position="189"/>
    </location>
</feature>
<proteinExistence type="inferred from homology"/>
<keyword evidence="3" id="KW-0325">Glycoprotein</keyword>
<dbReference type="Proteomes" id="UP000036403">
    <property type="component" value="Unassembled WGS sequence"/>
</dbReference>
<dbReference type="Pfam" id="PF23557">
    <property type="entry name" value="TPR_leprecan"/>
    <property type="match status" value="1"/>
</dbReference>
<name>A0A0J7K074_LASNI</name>
<evidence type="ECO:0000256" key="2">
    <source>
        <dbReference type="ARBA" id="ARBA00022729"/>
    </source>
</evidence>
<dbReference type="InterPro" id="IPR056585">
    <property type="entry name" value="Leprecan_dom"/>
</dbReference>
<dbReference type="GO" id="GO:0005518">
    <property type="term" value="F:collagen binding"/>
    <property type="evidence" value="ECO:0007669"/>
    <property type="project" value="TreeGrafter"/>
</dbReference>
<dbReference type="GO" id="GO:0030199">
    <property type="term" value="P:collagen fibril organization"/>
    <property type="evidence" value="ECO:0007669"/>
    <property type="project" value="TreeGrafter"/>
</dbReference>
<comment type="caution">
    <text evidence="5">The sequence shown here is derived from an EMBL/GenBank/DDBJ whole genome shotgun (WGS) entry which is preliminary data.</text>
</comment>
<evidence type="ECO:0000259" key="4">
    <source>
        <dbReference type="Pfam" id="PF23557"/>
    </source>
</evidence>
<evidence type="ECO:0000313" key="6">
    <source>
        <dbReference type="Proteomes" id="UP000036403"/>
    </source>
</evidence>
<organism evidence="5 6">
    <name type="scientific">Lasius niger</name>
    <name type="common">Black garden ant</name>
    <dbReference type="NCBI Taxonomy" id="67767"/>
    <lineage>
        <taxon>Eukaryota</taxon>
        <taxon>Metazoa</taxon>
        <taxon>Ecdysozoa</taxon>
        <taxon>Arthropoda</taxon>
        <taxon>Hexapoda</taxon>
        <taxon>Insecta</taxon>
        <taxon>Pterygota</taxon>
        <taxon>Neoptera</taxon>
        <taxon>Endopterygota</taxon>
        <taxon>Hymenoptera</taxon>
        <taxon>Apocrita</taxon>
        <taxon>Aculeata</taxon>
        <taxon>Formicoidea</taxon>
        <taxon>Formicidae</taxon>
        <taxon>Formicinae</taxon>
        <taxon>Lasius</taxon>
        <taxon>Lasius</taxon>
    </lineage>
</organism>
<evidence type="ECO:0000256" key="3">
    <source>
        <dbReference type="ARBA" id="ARBA00023180"/>
    </source>
</evidence>
<dbReference type="GO" id="GO:0005783">
    <property type="term" value="C:endoplasmic reticulum"/>
    <property type="evidence" value="ECO:0007669"/>
    <property type="project" value="TreeGrafter"/>
</dbReference>
<dbReference type="PaxDb" id="67767-A0A0J7K074"/>
<dbReference type="PANTHER" id="PTHR13986">
    <property type="entry name" value="PROTEIN LYSINE HYDROXYLATION COMPLEX COMPONENT"/>
    <property type="match status" value="1"/>
</dbReference>
<sequence>MDKFLQKERYQDAANAAFTFLSLHPNHKMATKNLKYYLNLPNVIAKEVVNLEAAPFVQMYVRGVKAYEVENYVEAIAEFESSLESYMEFEENCRSYCEGPFDQGWYPEFTSSVANHFAFCLKCKRGCSLALNNVNGNFQADLLRSHYNYLQFAYYKLGNLKAACAAVASYLLFLPADQTMLHNKDFYSSQPKVKEEYFMPRE</sequence>
<keyword evidence="2" id="KW-0732">Signal</keyword>
<dbReference type="AlphaFoldDB" id="A0A0J7K074"/>
<dbReference type="EMBL" id="LBMM01018722">
    <property type="protein sequence ID" value="KMQ83709.1"/>
    <property type="molecule type" value="Genomic_DNA"/>
</dbReference>
<dbReference type="Gene3D" id="1.25.40.10">
    <property type="entry name" value="Tetratricopeptide repeat domain"/>
    <property type="match status" value="1"/>
</dbReference>
<reference evidence="5 6" key="1">
    <citation type="submission" date="2015-04" db="EMBL/GenBank/DDBJ databases">
        <title>Lasius niger genome sequencing.</title>
        <authorList>
            <person name="Konorov E.A."/>
            <person name="Nikitin M.A."/>
            <person name="Kirill M.V."/>
            <person name="Chang P."/>
        </authorList>
    </citation>
    <scope>NUCLEOTIDE SEQUENCE [LARGE SCALE GENOMIC DNA]</scope>
    <source>
        <tissue evidence="5">Whole</tissue>
    </source>
</reference>
<evidence type="ECO:0000313" key="5">
    <source>
        <dbReference type="EMBL" id="KMQ83709.1"/>
    </source>
</evidence>
<keyword evidence="6" id="KW-1185">Reference proteome</keyword>
<protein>
    <submittedName>
        <fullName evidence="5">Prolyl 3-hydroxylase 2-like protein</fullName>
    </submittedName>
</protein>
<dbReference type="OrthoDB" id="8517835at2759"/>
<accession>A0A0J7K074</accession>